<dbReference type="PANTHER" id="PTHR33098:SF71">
    <property type="entry name" value="HYDROXYPROLINE-RICH GLYCOPROTEIN FAMILY PROTEIN"/>
    <property type="match status" value="1"/>
</dbReference>
<feature type="compositionally biased region" description="Pro residues" evidence="1">
    <location>
        <begin position="256"/>
        <end position="273"/>
    </location>
</feature>
<feature type="compositionally biased region" description="Basic residues" evidence="1">
    <location>
        <begin position="360"/>
        <end position="372"/>
    </location>
</feature>
<feature type="region of interest" description="Disordered" evidence="1">
    <location>
        <begin position="202"/>
        <end position="452"/>
    </location>
</feature>
<keyword evidence="2" id="KW-1133">Transmembrane helix</keyword>
<feature type="compositionally biased region" description="Pro residues" evidence="1">
    <location>
        <begin position="439"/>
        <end position="449"/>
    </location>
</feature>
<gene>
    <name evidence="3" type="ORF">FNV43_RR17921</name>
</gene>
<feature type="compositionally biased region" description="Pro residues" evidence="1">
    <location>
        <begin position="337"/>
        <end position="354"/>
    </location>
</feature>
<reference evidence="3" key="1">
    <citation type="submission" date="2020-03" db="EMBL/GenBank/DDBJ databases">
        <title>A high-quality chromosome-level genome assembly of a woody plant with both climbing and erect habits, Rhamnella rubrinervis.</title>
        <authorList>
            <person name="Lu Z."/>
            <person name="Yang Y."/>
            <person name="Zhu X."/>
            <person name="Sun Y."/>
        </authorList>
    </citation>
    <scope>NUCLEOTIDE SEQUENCE</scope>
    <source>
        <strain evidence="3">BYM</strain>
        <tissue evidence="3">Leaf</tissue>
    </source>
</reference>
<proteinExistence type="predicted"/>
<protein>
    <submittedName>
        <fullName evidence="3">Uncharacterized protein</fullName>
    </submittedName>
</protein>
<evidence type="ECO:0000313" key="4">
    <source>
        <dbReference type="Proteomes" id="UP000796880"/>
    </source>
</evidence>
<feature type="compositionally biased region" description="Basic and acidic residues" evidence="1">
    <location>
        <begin position="234"/>
        <end position="243"/>
    </location>
</feature>
<feature type="region of interest" description="Disordered" evidence="1">
    <location>
        <begin position="467"/>
        <end position="510"/>
    </location>
</feature>
<feature type="transmembrane region" description="Helical" evidence="2">
    <location>
        <begin position="54"/>
        <end position="72"/>
    </location>
</feature>
<feature type="transmembrane region" description="Helical" evidence="2">
    <location>
        <begin position="12"/>
        <end position="33"/>
    </location>
</feature>
<keyword evidence="2" id="KW-0812">Transmembrane</keyword>
<feature type="region of interest" description="Disordered" evidence="1">
    <location>
        <begin position="531"/>
        <end position="550"/>
    </location>
</feature>
<keyword evidence="4" id="KW-1185">Reference proteome</keyword>
<dbReference type="Proteomes" id="UP000796880">
    <property type="component" value="Unassembled WGS sequence"/>
</dbReference>
<dbReference type="AlphaFoldDB" id="A0A8K0E2P4"/>
<evidence type="ECO:0000256" key="2">
    <source>
        <dbReference type="SAM" id="Phobius"/>
    </source>
</evidence>
<dbReference type="PANTHER" id="PTHR33098">
    <property type="entry name" value="COTTON FIBER (DUF761)"/>
    <property type="match status" value="1"/>
</dbReference>
<sequence length="550" mass="60901">MPQRGRSSSPLLTPPVLIILLPIVAFVILFFAIPPFVTLTSQRLIRPNAVKKSWDWLNIFLVLFAILCGIFARKNDDESASGEDINGVSNAPNVPDNTNIGESVSVSQQWFGFSERNKIYDPVNSTPGGHGVRGLRRSSSSYPDLRQLDSSLETDRFQFRFFDDFEINKYRTPVFDHAHQPPRRSEAHEADVKVITVDTFVLRTPPKSPAPPPPPPPPPPAAQRKPRQTTYRTVGERNEKLSDVIDSQSKKVVSSPPTPPPPPPPRPPPPPSPVRIRSEHKYGKFERKKSNAKKEIAKDFLASIYNSRKRKKKQRTNIYETTTSSPPEHEPSYQSRMPPPSPPPPPPPLPPPPSSVFHSFFKKGISKSKKVHSVPVPPPPPPPYSRSSKHKSRSMAPPTPPPPPPAPSRRRTATPSGRPPLPTRSYDENANSGCQSPLIPMPPPPPPFKMPEMEFYARGDFVKIQSAHSSRCSSPELEDANPVSKEEETVKATNGGDGVGPVFCPSPDVNTKADTFIARLRDGWKLEKMNSLKEKQRVGHGPGPDSVMMG</sequence>
<feature type="compositionally biased region" description="Pro residues" evidence="1">
    <location>
        <begin position="397"/>
        <end position="407"/>
    </location>
</feature>
<accession>A0A8K0E2P4</accession>
<feature type="compositionally biased region" description="Pro residues" evidence="1">
    <location>
        <begin position="206"/>
        <end position="221"/>
    </location>
</feature>
<keyword evidence="2" id="KW-0472">Membrane</keyword>
<feature type="compositionally biased region" description="Polar residues" evidence="1">
    <location>
        <begin position="316"/>
        <end position="326"/>
    </location>
</feature>
<organism evidence="3 4">
    <name type="scientific">Rhamnella rubrinervis</name>
    <dbReference type="NCBI Taxonomy" id="2594499"/>
    <lineage>
        <taxon>Eukaryota</taxon>
        <taxon>Viridiplantae</taxon>
        <taxon>Streptophyta</taxon>
        <taxon>Embryophyta</taxon>
        <taxon>Tracheophyta</taxon>
        <taxon>Spermatophyta</taxon>
        <taxon>Magnoliopsida</taxon>
        <taxon>eudicotyledons</taxon>
        <taxon>Gunneridae</taxon>
        <taxon>Pentapetalae</taxon>
        <taxon>rosids</taxon>
        <taxon>fabids</taxon>
        <taxon>Rosales</taxon>
        <taxon>Rhamnaceae</taxon>
        <taxon>rhamnoid group</taxon>
        <taxon>Rhamneae</taxon>
        <taxon>Rhamnella</taxon>
    </lineage>
</organism>
<evidence type="ECO:0000256" key="1">
    <source>
        <dbReference type="SAM" id="MobiDB-lite"/>
    </source>
</evidence>
<dbReference type="OrthoDB" id="1929225at2759"/>
<comment type="caution">
    <text evidence="3">The sequence shown here is derived from an EMBL/GenBank/DDBJ whole genome shotgun (WGS) entry which is preliminary data.</text>
</comment>
<name>A0A8K0E2P4_9ROSA</name>
<feature type="compositionally biased region" description="Pro residues" evidence="1">
    <location>
        <begin position="375"/>
        <end position="384"/>
    </location>
</feature>
<feature type="region of interest" description="Disordered" evidence="1">
    <location>
        <begin position="122"/>
        <end position="143"/>
    </location>
</feature>
<evidence type="ECO:0000313" key="3">
    <source>
        <dbReference type="EMBL" id="KAF3439643.1"/>
    </source>
</evidence>
<feature type="compositionally biased region" description="Basic and acidic residues" evidence="1">
    <location>
        <begin position="276"/>
        <end position="298"/>
    </location>
</feature>
<dbReference type="EMBL" id="VOIH02000008">
    <property type="protein sequence ID" value="KAF3439643.1"/>
    <property type="molecule type" value="Genomic_DNA"/>
</dbReference>